<evidence type="ECO:0000256" key="3">
    <source>
        <dbReference type="SAM" id="SignalP"/>
    </source>
</evidence>
<dbReference type="SUPFAM" id="SSF49503">
    <property type="entry name" value="Cupredoxins"/>
    <property type="match status" value="1"/>
</dbReference>
<proteinExistence type="predicted"/>
<dbReference type="Pfam" id="PF00127">
    <property type="entry name" value="Copper-bind"/>
    <property type="match status" value="1"/>
</dbReference>
<accession>A0ABX1NUL5</accession>
<reference evidence="5 6" key="1">
    <citation type="submission" date="2019-12" db="EMBL/GenBank/DDBJ databases">
        <title>Comparative genomics gives insights into the taxonomy of the Azoarcus-Aromatoleum group and reveals separate origins of nif in the plant-associated Azoarcus and non-plant-associated Aromatoleum sub-groups.</title>
        <authorList>
            <person name="Lafos M."/>
            <person name="Maluk M."/>
            <person name="Batista M."/>
            <person name="Junghare M."/>
            <person name="Carmona M."/>
            <person name="Faoro H."/>
            <person name="Cruz L.M."/>
            <person name="Battistoni F."/>
            <person name="De Souza E."/>
            <person name="Pedrosa F."/>
            <person name="Chen W.-M."/>
            <person name="Poole P.S."/>
            <person name="Dixon R.A."/>
            <person name="James E.K."/>
        </authorList>
    </citation>
    <scope>NUCLEOTIDE SEQUENCE [LARGE SCALE GENOMIC DNA]</scope>
    <source>
        <strain evidence="5 6">PbN1</strain>
    </source>
</reference>
<dbReference type="Proteomes" id="UP000633943">
    <property type="component" value="Unassembled WGS sequence"/>
</dbReference>
<keyword evidence="3" id="KW-0732">Signal</keyword>
<feature type="domain" description="Blue (type 1) copper" evidence="4">
    <location>
        <begin position="26"/>
        <end position="103"/>
    </location>
</feature>
<comment type="caution">
    <text evidence="5">The sequence shown here is derived from an EMBL/GenBank/DDBJ whole genome shotgun (WGS) entry which is preliminary data.</text>
</comment>
<gene>
    <name evidence="5" type="ORF">GPA24_06495</name>
</gene>
<feature type="signal peptide" evidence="3">
    <location>
        <begin position="1"/>
        <end position="21"/>
    </location>
</feature>
<keyword evidence="2" id="KW-0186">Copper</keyword>
<name>A0ABX1NUL5_9RHOO</name>
<protein>
    <submittedName>
        <fullName evidence="5">Plastocyanin</fullName>
    </submittedName>
</protein>
<evidence type="ECO:0000259" key="4">
    <source>
        <dbReference type="Pfam" id="PF00127"/>
    </source>
</evidence>
<evidence type="ECO:0000313" key="5">
    <source>
        <dbReference type="EMBL" id="NMG15197.1"/>
    </source>
</evidence>
<organism evidence="5 6">
    <name type="scientific">Aromatoleum bremense</name>
    <dbReference type="NCBI Taxonomy" id="76115"/>
    <lineage>
        <taxon>Bacteria</taxon>
        <taxon>Pseudomonadati</taxon>
        <taxon>Pseudomonadota</taxon>
        <taxon>Betaproteobacteria</taxon>
        <taxon>Rhodocyclales</taxon>
        <taxon>Rhodocyclaceae</taxon>
        <taxon>Aromatoleum</taxon>
    </lineage>
</organism>
<dbReference type="RefSeq" id="WP_169201919.1">
    <property type="nucleotide sequence ID" value="NZ_CP059467.1"/>
</dbReference>
<feature type="chain" id="PRO_5046757433" evidence="3">
    <location>
        <begin position="22"/>
        <end position="105"/>
    </location>
</feature>
<evidence type="ECO:0000256" key="1">
    <source>
        <dbReference type="ARBA" id="ARBA00022723"/>
    </source>
</evidence>
<dbReference type="PANTHER" id="PTHR36507:SF1">
    <property type="entry name" value="BLL1555 PROTEIN"/>
    <property type="match status" value="1"/>
</dbReference>
<evidence type="ECO:0000313" key="6">
    <source>
        <dbReference type="Proteomes" id="UP000633943"/>
    </source>
</evidence>
<dbReference type="EMBL" id="WTVP01000012">
    <property type="protein sequence ID" value="NMG15197.1"/>
    <property type="molecule type" value="Genomic_DNA"/>
</dbReference>
<sequence>MFQATLAGGLFVLGLSAPLQAADLIVEISDYRFKPAEVRIKPGDTVTWMNRERRTSHSVQFDATGEESERFFPDEKWSRVFPQAGRFEYRCGPHPEMKGVVIVGD</sequence>
<evidence type="ECO:0000256" key="2">
    <source>
        <dbReference type="ARBA" id="ARBA00023008"/>
    </source>
</evidence>
<dbReference type="Gene3D" id="2.60.40.420">
    <property type="entry name" value="Cupredoxins - blue copper proteins"/>
    <property type="match status" value="1"/>
</dbReference>
<dbReference type="InterPro" id="IPR052721">
    <property type="entry name" value="ET_Amicyanin"/>
</dbReference>
<keyword evidence="6" id="KW-1185">Reference proteome</keyword>
<dbReference type="InterPro" id="IPR008972">
    <property type="entry name" value="Cupredoxin"/>
</dbReference>
<dbReference type="PANTHER" id="PTHR36507">
    <property type="entry name" value="BLL1555 PROTEIN"/>
    <property type="match status" value="1"/>
</dbReference>
<dbReference type="InterPro" id="IPR000923">
    <property type="entry name" value="BlueCu_1"/>
</dbReference>
<keyword evidence="1" id="KW-0479">Metal-binding</keyword>